<reference evidence="7 8" key="1">
    <citation type="submission" date="2015-11" db="EMBL/GenBank/DDBJ databases">
        <title>Complete genome sequencing of a biphenyl-degrading bacterium, Pseudomonas putida KF715 (=NBRC110667).</title>
        <authorList>
            <person name="Suenaga H."/>
            <person name="Fujihara N."/>
            <person name="Watanabe T."/>
            <person name="Hirose J."/>
            <person name="Kimura N."/>
            <person name="Yamazoe A."/>
            <person name="Hosoyama A."/>
            <person name="Shimodaira J."/>
            <person name="Furukawa K."/>
        </authorList>
    </citation>
    <scope>NUCLEOTIDE SEQUENCE [LARGE SCALE GENOMIC DNA]</scope>
    <source>
        <strain evidence="7 8">KF715</strain>
    </source>
</reference>
<dbReference type="InterPro" id="IPR036010">
    <property type="entry name" value="2Fe-2S_ferredoxin-like_sf"/>
</dbReference>
<dbReference type="Proteomes" id="UP000218731">
    <property type="component" value="Chromosome 1"/>
</dbReference>
<dbReference type="CDD" id="cd00207">
    <property type="entry name" value="fer2"/>
    <property type="match status" value="1"/>
</dbReference>
<dbReference type="Pfam" id="PF00111">
    <property type="entry name" value="Fer2"/>
    <property type="match status" value="1"/>
</dbReference>
<name>A0A1L7N6Q9_PSEPU</name>
<keyword evidence="3" id="KW-0560">Oxidoreductase</keyword>
<feature type="domain" description="2Fe-2S ferredoxin-type" evidence="6">
    <location>
        <begin position="10"/>
        <end position="86"/>
    </location>
</feature>
<dbReference type="PANTHER" id="PTHR44379">
    <property type="entry name" value="OXIDOREDUCTASE WITH IRON-SULFUR SUBUNIT"/>
    <property type="match status" value="1"/>
</dbReference>
<dbReference type="Gene3D" id="1.10.150.120">
    <property type="entry name" value="[2Fe-2S]-binding domain"/>
    <property type="match status" value="1"/>
</dbReference>
<dbReference type="GO" id="GO:0016491">
    <property type="term" value="F:oxidoreductase activity"/>
    <property type="evidence" value="ECO:0007669"/>
    <property type="project" value="UniProtKB-KW"/>
</dbReference>
<dbReference type="Pfam" id="PF01799">
    <property type="entry name" value="Fer2_2"/>
    <property type="match status" value="1"/>
</dbReference>
<evidence type="ECO:0000313" key="8">
    <source>
        <dbReference type="Proteomes" id="UP000218731"/>
    </source>
</evidence>
<dbReference type="RefSeq" id="WP_096425535.1">
    <property type="nucleotide sequence ID" value="NZ_AP015029.1"/>
</dbReference>
<dbReference type="PROSITE" id="PS51085">
    <property type="entry name" value="2FE2S_FER_2"/>
    <property type="match status" value="1"/>
</dbReference>
<keyword evidence="4" id="KW-0408">Iron</keyword>
<dbReference type="InterPro" id="IPR012675">
    <property type="entry name" value="Beta-grasp_dom_sf"/>
</dbReference>
<evidence type="ECO:0000256" key="4">
    <source>
        <dbReference type="ARBA" id="ARBA00023004"/>
    </source>
</evidence>
<dbReference type="FunFam" id="1.10.150.120:FF:000003">
    <property type="entry name" value="Carbon monoxide dehydrogenase, small subunit"/>
    <property type="match status" value="1"/>
</dbReference>
<evidence type="ECO:0000256" key="2">
    <source>
        <dbReference type="ARBA" id="ARBA00022723"/>
    </source>
</evidence>
<keyword evidence="5" id="KW-0411">Iron-sulfur</keyword>
<dbReference type="InterPro" id="IPR036884">
    <property type="entry name" value="2Fe-2S-bd_dom_sf"/>
</dbReference>
<dbReference type="GO" id="GO:0046872">
    <property type="term" value="F:metal ion binding"/>
    <property type="evidence" value="ECO:0007669"/>
    <property type="project" value="UniProtKB-KW"/>
</dbReference>
<dbReference type="PROSITE" id="PS00197">
    <property type="entry name" value="2FE2S_FER_1"/>
    <property type="match status" value="1"/>
</dbReference>
<dbReference type="AlphaFoldDB" id="A0A1L7N6Q9"/>
<sequence length="168" mass="18054">MQAHEESQLMRISATINGKPRVFYVEPRMHLADALREVVGLTGTKIGCEQGVCGSCTILIDGAPMRSCLTLAVQTEGCSIETVEGLSQGEKLNALQDSFRRHHALQCGFCTAGMLATARSILAENPAPSRDEVREVMSGNLCRCTGYETIIDAITDPAVAEAARRGEV</sequence>
<dbReference type="PANTHER" id="PTHR44379:SF8">
    <property type="entry name" value="XANTHINE DEHYDROGENASE IRON-SULFUR-BINDING SUBUNIT XDHC-RELATED"/>
    <property type="match status" value="1"/>
</dbReference>
<evidence type="ECO:0000313" key="7">
    <source>
        <dbReference type="EMBL" id="BAW21168.1"/>
    </source>
</evidence>
<evidence type="ECO:0000256" key="3">
    <source>
        <dbReference type="ARBA" id="ARBA00023002"/>
    </source>
</evidence>
<keyword evidence="1" id="KW-0001">2Fe-2S</keyword>
<dbReference type="InterPro" id="IPR051452">
    <property type="entry name" value="Diverse_Oxidoreductases"/>
</dbReference>
<dbReference type="InterPro" id="IPR006058">
    <property type="entry name" value="2Fe2S_fd_BS"/>
</dbReference>
<accession>A0A1L7N6Q9</accession>
<dbReference type="EMBL" id="AP015029">
    <property type="protein sequence ID" value="BAW21168.1"/>
    <property type="molecule type" value="Genomic_DNA"/>
</dbReference>
<dbReference type="SUPFAM" id="SSF47741">
    <property type="entry name" value="CO dehydrogenase ISP C-domain like"/>
    <property type="match status" value="1"/>
</dbReference>
<evidence type="ECO:0000259" key="6">
    <source>
        <dbReference type="PROSITE" id="PS51085"/>
    </source>
</evidence>
<evidence type="ECO:0000256" key="5">
    <source>
        <dbReference type="ARBA" id="ARBA00023014"/>
    </source>
</evidence>
<proteinExistence type="predicted"/>
<protein>
    <submittedName>
        <fullName evidence="7">Aerobic-type carbon monoxide dehydrogenase, small subunit CoxS/CutS homologs QorS</fullName>
    </submittedName>
</protein>
<keyword evidence="2" id="KW-0479">Metal-binding</keyword>
<evidence type="ECO:0000256" key="1">
    <source>
        <dbReference type="ARBA" id="ARBA00022714"/>
    </source>
</evidence>
<organism evidence="7 8">
    <name type="scientific">Pseudomonas putida</name>
    <name type="common">Arthrobacter siderocapsulatus</name>
    <dbReference type="NCBI Taxonomy" id="303"/>
    <lineage>
        <taxon>Bacteria</taxon>
        <taxon>Pseudomonadati</taxon>
        <taxon>Pseudomonadota</taxon>
        <taxon>Gammaproteobacteria</taxon>
        <taxon>Pseudomonadales</taxon>
        <taxon>Pseudomonadaceae</taxon>
        <taxon>Pseudomonas</taxon>
    </lineage>
</organism>
<dbReference type="InterPro" id="IPR002888">
    <property type="entry name" value="2Fe-2S-bd"/>
</dbReference>
<dbReference type="Gene3D" id="3.10.20.30">
    <property type="match status" value="1"/>
</dbReference>
<gene>
    <name evidence="7" type="ORF">KF715C_ch5950</name>
</gene>
<dbReference type="FunFam" id="3.10.20.30:FF:000020">
    <property type="entry name" value="Xanthine dehydrogenase iron-sulfur subunit"/>
    <property type="match status" value="1"/>
</dbReference>
<dbReference type="SUPFAM" id="SSF54292">
    <property type="entry name" value="2Fe-2S ferredoxin-like"/>
    <property type="match status" value="1"/>
</dbReference>
<dbReference type="GO" id="GO:0051537">
    <property type="term" value="F:2 iron, 2 sulfur cluster binding"/>
    <property type="evidence" value="ECO:0007669"/>
    <property type="project" value="UniProtKB-KW"/>
</dbReference>
<dbReference type="InterPro" id="IPR001041">
    <property type="entry name" value="2Fe-2S_ferredoxin-type"/>
</dbReference>